<dbReference type="OrthoDB" id="307768at2"/>
<keyword evidence="1" id="KW-1133">Transmembrane helix</keyword>
<gene>
    <name evidence="2" type="ORF">DCMF_14985</name>
</gene>
<dbReference type="PIRSF" id="PIRSF004923">
    <property type="entry name" value="RseC"/>
    <property type="match status" value="1"/>
</dbReference>
<dbReference type="PANTHER" id="PTHR35867">
    <property type="entry name" value="PROTEIN RSEC"/>
    <property type="match status" value="1"/>
</dbReference>
<dbReference type="InterPro" id="IPR026268">
    <property type="entry name" value="RseC"/>
</dbReference>
<proteinExistence type="predicted"/>
<keyword evidence="3" id="KW-1185">Reference proteome</keyword>
<protein>
    <submittedName>
        <fullName evidence="2">Siderophore-interacting protein</fullName>
    </submittedName>
</protein>
<accession>A0A3G1KU17</accession>
<keyword evidence="1" id="KW-0472">Membrane</keyword>
<name>A0A3G1KU17_FORW1</name>
<evidence type="ECO:0000256" key="1">
    <source>
        <dbReference type="SAM" id="Phobius"/>
    </source>
</evidence>
<feature type="transmembrane region" description="Helical" evidence="1">
    <location>
        <begin position="67"/>
        <end position="86"/>
    </location>
</feature>
<dbReference type="InterPro" id="IPR007359">
    <property type="entry name" value="SigmaE_reg_RseC_MucC"/>
</dbReference>
<feature type="transmembrane region" description="Helical" evidence="1">
    <location>
        <begin position="98"/>
        <end position="119"/>
    </location>
</feature>
<evidence type="ECO:0000313" key="3">
    <source>
        <dbReference type="Proteomes" id="UP000323521"/>
    </source>
</evidence>
<organism evidence="2 3">
    <name type="scientific">Formimonas warabiya</name>
    <dbReference type="NCBI Taxonomy" id="1761012"/>
    <lineage>
        <taxon>Bacteria</taxon>
        <taxon>Bacillati</taxon>
        <taxon>Bacillota</taxon>
        <taxon>Clostridia</taxon>
        <taxon>Eubacteriales</taxon>
        <taxon>Peptococcaceae</taxon>
        <taxon>Candidatus Formimonas</taxon>
    </lineage>
</organism>
<evidence type="ECO:0000313" key="2">
    <source>
        <dbReference type="EMBL" id="ATW25904.1"/>
    </source>
</evidence>
<dbReference type="Proteomes" id="UP000323521">
    <property type="component" value="Chromosome"/>
</dbReference>
<dbReference type="AlphaFoldDB" id="A0A3G1KU17"/>
<reference evidence="2 3" key="1">
    <citation type="submission" date="2016-10" db="EMBL/GenBank/DDBJ databases">
        <title>Complete Genome Sequence of Peptococcaceae strain DCMF.</title>
        <authorList>
            <person name="Edwards R.J."/>
            <person name="Holland S.I."/>
            <person name="Deshpande N.P."/>
            <person name="Wong Y.K."/>
            <person name="Ertan H."/>
            <person name="Manefield M."/>
            <person name="Russell T.L."/>
            <person name="Lee M.J."/>
        </authorList>
    </citation>
    <scope>NUCLEOTIDE SEQUENCE [LARGE SCALE GENOMIC DNA]</scope>
    <source>
        <strain evidence="2 3">DCMF</strain>
    </source>
</reference>
<sequence length="138" mass="14899">MMQEQVGVVLEVSGSMAKVKATRHSDCENCGACPGNQAMVLEARNPVGAKPGQRVAFEVKEVNMLKAAFIVYMLPLVAIFLGAWGGNWVSHHFGLPVLLLQITGGLLAFILSVIYIKFFDSAAHGNSQMQPVITRILS</sequence>
<dbReference type="EMBL" id="CP017634">
    <property type="protein sequence ID" value="ATW25904.1"/>
    <property type="molecule type" value="Genomic_DNA"/>
</dbReference>
<dbReference type="PANTHER" id="PTHR35867:SF1">
    <property type="entry name" value="PROTEIN RSEC"/>
    <property type="match status" value="1"/>
</dbReference>
<keyword evidence="1" id="KW-0812">Transmembrane</keyword>
<dbReference type="RefSeq" id="WP_148135167.1">
    <property type="nucleotide sequence ID" value="NZ_CP017634.1"/>
</dbReference>
<dbReference type="KEGG" id="fwa:DCMF_14985"/>
<dbReference type="Pfam" id="PF04246">
    <property type="entry name" value="RseC_MucC"/>
    <property type="match status" value="1"/>
</dbReference>